<accession>A0A1V8M5Y3</accession>
<dbReference type="Pfam" id="PF09210">
    <property type="entry name" value="BE_C"/>
    <property type="match status" value="1"/>
</dbReference>
<evidence type="ECO:0000256" key="4">
    <source>
        <dbReference type="PIRSR" id="PIRSR640042-2"/>
    </source>
</evidence>
<dbReference type="EMBL" id="LPUF01000001">
    <property type="protein sequence ID" value="OQK16906.1"/>
    <property type="molecule type" value="Genomic_DNA"/>
</dbReference>
<feature type="domain" description="1,4-alpha-glucan branching enzyme C-terminal" evidence="7">
    <location>
        <begin position="426"/>
        <end position="527"/>
    </location>
</feature>
<dbReference type="OrthoDB" id="9803279at2"/>
<dbReference type="PANTHER" id="PTHR41695">
    <property type="entry name" value="1,4-ALPHA-GLUCAN BRANCHING ENZYME RV3031-RELATED"/>
    <property type="match status" value="1"/>
</dbReference>
<keyword evidence="9" id="KW-1185">Reference proteome</keyword>
<dbReference type="CDD" id="cd10792">
    <property type="entry name" value="GH57N_AmyC_like"/>
    <property type="match status" value="1"/>
</dbReference>
<dbReference type="STRING" id="1420851.AU255_03105"/>
<evidence type="ECO:0000256" key="2">
    <source>
        <dbReference type="ARBA" id="ARBA00023277"/>
    </source>
</evidence>
<dbReference type="AlphaFoldDB" id="A0A1V8M5Y3"/>
<dbReference type="InterPro" id="IPR040042">
    <property type="entry name" value="Branching_enz_MT3115-like"/>
</dbReference>
<dbReference type="InterPro" id="IPR037090">
    <property type="entry name" value="57_glycoside_trans_central"/>
</dbReference>
<keyword evidence="2 5" id="KW-0119">Carbohydrate metabolism</keyword>
<dbReference type="InterPro" id="IPR028995">
    <property type="entry name" value="Glyco_hydro_57/38_cen_sf"/>
</dbReference>
<comment type="similarity">
    <text evidence="1 5">Belongs to the glycosyl hydrolase 57 family.</text>
</comment>
<comment type="caution">
    <text evidence="8">The sequence shown here is derived from an EMBL/GenBank/DDBJ whole genome shotgun (WGS) entry which is preliminary data.</text>
</comment>
<feature type="domain" description="Glycoside hydrolase family 57 N-terminal" evidence="6">
    <location>
        <begin position="8"/>
        <end position="397"/>
    </location>
</feature>
<proteinExistence type="inferred from homology"/>
<evidence type="ECO:0000259" key="6">
    <source>
        <dbReference type="Pfam" id="PF03065"/>
    </source>
</evidence>
<dbReference type="SUPFAM" id="SSF88713">
    <property type="entry name" value="Glycoside hydrolase/deacetylase"/>
    <property type="match status" value="1"/>
</dbReference>
<dbReference type="PANTHER" id="PTHR41695:SF1">
    <property type="entry name" value="1,4-ALPHA-GLUCAN BRANCHING ENZYME TK1436"/>
    <property type="match status" value="1"/>
</dbReference>
<dbReference type="RefSeq" id="WP_080521522.1">
    <property type="nucleotide sequence ID" value="NZ_LPUF01000001.1"/>
</dbReference>
<feature type="binding site" evidence="4">
    <location>
        <position position="242"/>
    </location>
    <ligand>
        <name>substrate</name>
    </ligand>
</feature>
<reference evidence="8 9" key="1">
    <citation type="submission" date="2015-12" db="EMBL/GenBank/DDBJ databases">
        <authorList>
            <person name="Shamseldin A."/>
            <person name="Moawad H."/>
            <person name="Abd El-Rahim W.M."/>
            <person name="Sadowsky M.J."/>
        </authorList>
    </citation>
    <scope>NUCLEOTIDE SEQUENCE [LARGE SCALE GENOMIC DNA]</scope>
    <source>
        <strain evidence="8 9">WF1</strain>
    </source>
</reference>
<gene>
    <name evidence="8" type="ORF">AU255_03105</name>
</gene>
<dbReference type="InterPro" id="IPR011330">
    <property type="entry name" value="Glyco_hydro/deAcase_b/a-brl"/>
</dbReference>
<feature type="active site" description="Nucleophile" evidence="3">
    <location>
        <position position="190"/>
    </location>
</feature>
<dbReference type="InterPro" id="IPR027291">
    <property type="entry name" value="Glyco_hydro_38_N_sf"/>
</dbReference>
<evidence type="ECO:0000313" key="9">
    <source>
        <dbReference type="Proteomes" id="UP000191980"/>
    </source>
</evidence>
<keyword evidence="8" id="KW-0378">Hydrolase</keyword>
<evidence type="ECO:0000256" key="1">
    <source>
        <dbReference type="ARBA" id="ARBA00006821"/>
    </source>
</evidence>
<protein>
    <submittedName>
        <fullName evidence="8">Glycoside hydrolase</fullName>
    </submittedName>
</protein>
<dbReference type="InterPro" id="IPR004300">
    <property type="entry name" value="Glyco_hydro_57_N"/>
</dbReference>
<sequence length="535" mass="61975">MKKGFLSIILHAHLPFVRHPEYDSFFEEIWLFEAITECYVPLIRSLERLHQDRVNYRLTLSLSPPLILMLSDQLLQSRYINYINNRLELAEKEIIRTRSTPEYQKLARLYRRLYLDTLDIFANQYDCNLLTAFKKFNTAGNLELITCAATHGFLPLLNRSEAAVRNQINTGVETFITHIGFPPSGFWLPECGYYPGLEKHLKNAGINYFFVDSHGIENASESPRNGVYAPLNCGNNVMAFARDPESSRQVWSSHEGYPGDYDYREYYRDIGFDLDMDYIAPYILDGHIRINTGIKYHRVTGADLPKEVYQPRQASYKARLHAQDFINKRQQQINRLSTDMDRPAVIVSPYDAELFGHWWFEGPQWLEWVLRFADKNTNGVKTISCSDYLKQVSDHQVATPSASTWGDQGYSNFWINETNDWIYPLLHKAGADMEKLAITFQGVKASPLQERALNQAARSLLLAQASDWPFIMQTGTTVEYATKRITDHLARFNYLRDSIRNNAINERELSALEILDDVFPNTDFRNFNVPKQNLE</sequence>
<organism evidence="8 9">
    <name type="scientific">Methyloprofundus sedimenti</name>
    <dbReference type="NCBI Taxonomy" id="1420851"/>
    <lineage>
        <taxon>Bacteria</taxon>
        <taxon>Pseudomonadati</taxon>
        <taxon>Pseudomonadota</taxon>
        <taxon>Gammaproteobacteria</taxon>
        <taxon>Methylococcales</taxon>
        <taxon>Methylococcaceae</taxon>
        <taxon>Methyloprofundus</taxon>
    </lineage>
</organism>
<evidence type="ECO:0000313" key="8">
    <source>
        <dbReference type="EMBL" id="OQK16906.1"/>
    </source>
</evidence>
<evidence type="ECO:0000256" key="5">
    <source>
        <dbReference type="RuleBase" id="RU361196"/>
    </source>
</evidence>
<feature type="binding site" evidence="4">
    <location>
        <position position="259"/>
    </location>
    <ligand>
        <name>substrate</name>
    </ligand>
</feature>
<dbReference type="Pfam" id="PF03065">
    <property type="entry name" value="Glyco_hydro_57"/>
    <property type="match status" value="1"/>
</dbReference>
<feature type="binding site" evidence="4">
    <location>
        <position position="405"/>
    </location>
    <ligand>
        <name>substrate</name>
    </ligand>
</feature>
<dbReference type="InterPro" id="IPR015293">
    <property type="entry name" value="BE_C"/>
</dbReference>
<dbReference type="GO" id="GO:0030979">
    <property type="term" value="P:alpha-glucan biosynthetic process"/>
    <property type="evidence" value="ECO:0007669"/>
    <property type="project" value="InterPro"/>
</dbReference>
<feature type="active site" description="Proton donor" evidence="3">
    <location>
        <position position="351"/>
    </location>
</feature>
<name>A0A1V8M5Y3_9GAMM</name>
<dbReference type="GO" id="GO:0003844">
    <property type="term" value="F:1,4-alpha-glucan branching enzyme activity"/>
    <property type="evidence" value="ECO:0007669"/>
    <property type="project" value="InterPro"/>
</dbReference>
<dbReference type="SUPFAM" id="SSF88688">
    <property type="entry name" value="Families 57/38 glycoside transferase middle domain"/>
    <property type="match status" value="1"/>
</dbReference>
<evidence type="ECO:0000256" key="3">
    <source>
        <dbReference type="PIRSR" id="PIRSR640042-1"/>
    </source>
</evidence>
<dbReference type="GO" id="GO:0016787">
    <property type="term" value="F:hydrolase activity"/>
    <property type="evidence" value="ECO:0007669"/>
    <property type="project" value="UniProtKB-KW"/>
</dbReference>
<dbReference type="Proteomes" id="UP000191980">
    <property type="component" value="Unassembled WGS sequence"/>
</dbReference>
<dbReference type="Gene3D" id="1.20.1430.10">
    <property type="entry name" value="Families 57/38 glycoside transferase, middle domain"/>
    <property type="match status" value="1"/>
</dbReference>
<feature type="binding site" evidence="4">
    <location>
        <position position="467"/>
    </location>
    <ligand>
        <name>substrate</name>
    </ligand>
</feature>
<dbReference type="Gene3D" id="3.20.110.10">
    <property type="entry name" value="Glycoside hydrolase 38, N terminal domain"/>
    <property type="match status" value="1"/>
</dbReference>
<evidence type="ECO:0000259" key="7">
    <source>
        <dbReference type="Pfam" id="PF09210"/>
    </source>
</evidence>
<dbReference type="GO" id="GO:0005576">
    <property type="term" value="C:extracellular region"/>
    <property type="evidence" value="ECO:0007669"/>
    <property type="project" value="TreeGrafter"/>
</dbReference>